<feature type="transmembrane region" description="Helical" evidence="1">
    <location>
        <begin position="68"/>
        <end position="92"/>
    </location>
</feature>
<dbReference type="EMBL" id="JACXVP010000008">
    <property type="protein sequence ID" value="KAG5592891.1"/>
    <property type="molecule type" value="Genomic_DNA"/>
</dbReference>
<keyword evidence="3" id="KW-1185">Reference proteome</keyword>
<gene>
    <name evidence="2" type="ORF">H5410_043405</name>
</gene>
<evidence type="ECO:0000256" key="1">
    <source>
        <dbReference type="SAM" id="Phobius"/>
    </source>
</evidence>
<sequence>MSRMKSWVYRYQGDFVSRLLKKAVNSLMEMQDFVLGKAVLFNDCSNFIRGDATVFEFSTSIQLRPAPFFTLFSFIFSLMSPTSIHFLCNAYMLDINT</sequence>
<proteinExistence type="predicted"/>
<keyword evidence="1" id="KW-1133">Transmembrane helix</keyword>
<keyword evidence="1" id="KW-0812">Transmembrane</keyword>
<reference evidence="2 3" key="1">
    <citation type="submission" date="2020-09" db="EMBL/GenBank/DDBJ databases">
        <title>De no assembly of potato wild relative species, Solanum commersonii.</title>
        <authorList>
            <person name="Cho K."/>
        </authorList>
    </citation>
    <scope>NUCLEOTIDE SEQUENCE [LARGE SCALE GENOMIC DNA]</scope>
    <source>
        <strain evidence="2">LZ3.2</strain>
        <tissue evidence="2">Leaf</tissue>
    </source>
</reference>
<evidence type="ECO:0000313" key="2">
    <source>
        <dbReference type="EMBL" id="KAG5592891.1"/>
    </source>
</evidence>
<keyword evidence="1" id="KW-0472">Membrane</keyword>
<protein>
    <submittedName>
        <fullName evidence="2">Uncharacterized protein</fullName>
    </submittedName>
</protein>
<dbReference type="Proteomes" id="UP000824120">
    <property type="component" value="Chromosome 8"/>
</dbReference>
<dbReference type="AlphaFoldDB" id="A0A9J5XX29"/>
<organism evidence="2 3">
    <name type="scientific">Solanum commersonii</name>
    <name type="common">Commerson's wild potato</name>
    <name type="synonym">Commerson's nightshade</name>
    <dbReference type="NCBI Taxonomy" id="4109"/>
    <lineage>
        <taxon>Eukaryota</taxon>
        <taxon>Viridiplantae</taxon>
        <taxon>Streptophyta</taxon>
        <taxon>Embryophyta</taxon>
        <taxon>Tracheophyta</taxon>
        <taxon>Spermatophyta</taxon>
        <taxon>Magnoliopsida</taxon>
        <taxon>eudicotyledons</taxon>
        <taxon>Gunneridae</taxon>
        <taxon>Pentapetalae</taxon>
        <taxon>asterids</taxon>
        <taxon>lamiids</taxon>
        <taxon>Solanales</taxon>
        <taxon>Solanaceae</taxon>
        <taxon>Solanoideae</taxon>
        <taxon>Solaneae</taxon>
        <taxon>Solanum</taxon>
    </lineage>
</organism>
<evidence type="ECO:0000313" key="3">
    <source>
        <dbReference type="Proteomes" id="UP000824120"/>
    </source>
</evidence>
<accession>A0A9J5XX29</accession>
<comment type="caution">
    <text evidence="2">The sequence shown here is derived from an EMBL/GenBank/DDBJ whole genome shotgun (WGS) entry which is preliminary data.</text>
</comment>
<name>A0A9J5XX29_SOLCO</name>